<gene>
    <name evidence="1" type="ORF">Goari_013745</name>
</gene>
<proteinExistence type="predicted"/>
<evidence type="ECO:0000313" key="2">
    <source>
        <dbReference type="Proteomes" id="UP000593577"/>
    </source>
</evidence>
<dbReference type="EMBL" id="JABFAA010000007">
    <property type="protein sequence ID" value="MBA0686127.1"/>
    <property type="molecule type" value="Genomic_DNA"/>
</dbReference>
<evidence type="ECO:0000313" key="1">
    <source>
        <dbReference type="EMBL" id="MBA0686127.1"/>
    </source>
</evidence>
<dbReference type="Proteomes" id="UP000593577">
    <property type="component" value="Unassembled WGS sequence"/>
</dbReference>
<comment type="caution">
    <text evidence="1">The sequence shown here is derived from an EMBL/GenBank/DDBJ whole genome shotgun (WGS) entry which is preliminary data.</text>
</comment>
<accession>A0A7J8XFV0</accession>
<keyword evidence="2" id="KW-1185">Reference proteome</keyword>
<dbReference type="AlphaFoldDB" id="A0A7J8XFV0"/>
<protein>
    <submittedName>
        <fullName evidence="1">Uncharacterized protein</fullName>
    </submittedName>
</protein>
<sequence length="90" mass="10507">MLDMRCLGLITKDMASPRVIDVILKSSITLLMTAANFSNLSVLRKNTGERADFYMESQWEVQWPYCFIERTLPFGMVLFLLHPCARYQRN</sequence>
<reference evidence="1 2" key="1">
    <citation type="journal article" date="2019" name="Genome Biol. Evol.">
        <title>Insights into the evolution of the New World diploid cottons (Gossypium, subgenus Houzingenia) based on genome sequencing.</title>
        <authorList>
            <person name="Grover C.E."/>
            <person name="Arick M.A. 2nd"/>
            <person name="Thrash A."/>
            <person name="Conover J.L."/>
            <person name="Sanders W.S."/>
            <person name="Peterson D.G."/>
            <person name="Frelichowski J.E."/>
            <person name="Scheffler J.A."/>
            <person name="Scheffler B.E."/>
            <person name="Wendel J.F."/>
        </authorList>
    </citation>
    <scope>NUCLEOTIDE SEQUENCE [LARGE SCALE GENOMIC DNA]</scope>
    <source>
        <strain evidence="1">185</strain>
        <tissue evidence="1">Leaf</tissue>
    </source>
</reference>
<organism evidence="1 2">
    <name type="scientific">Gossypium aridum</name>
    <name type="common">American cotton</name>
    <name type="synonym">Erioxylum aridum</name>
    <dbReference type="NCBI Taxonomy" id="34290"/>
    <lineage>
        <taxon>Eukaryota</taxon>
        <taxon>Viridiplantae</taxon>
        <taxon>Streptophyta</taxon>
        <taxon>Embryophyta</taxon>
        <taxon>Tracheophyta</taxon>
        <taxon>Spermatophyta</taxon>
        <taxon>Magnoliopsida</taxon>
        <taxon>eudicotyledons</taxon>
        <taxon>Gunneridae</taxon>
        <taxon>Pentapetalae</taxon>
        <taxon>rosids</taxon>
        <taxon>malvids</taxon>
        <taxon>Malvales</taxon>
        <taxon>Malvaceae</taxon>
        <taxon>Malvoideae</taxon>
        <taxon>Gossypium</taxon>
    </lineage>
</organism>
<name>A0A7J8XFV0_GOSAI</name>